<sequence>MQIWSVKRKQEKGNSLSEGYMLELWDFTWINAPWMILDEILCRYGDFDWVSLLRIRGAVGYASLHEIHEENIRANQWERKFQDARVREDALKRELLGSQDEKVGLEAQIVKSKRSLHQHCSLNSVTELKASQAK</sequence>
<gene>
    <name evidence="1" type="ORF">Gorai_014555</name>
</gene>
<comment type="caution">
    <text evidence="1">The sequence shown here is derived from an EMBL/GenBank/DDBJ whole genome shotgun (WGS) entry which is preliminary data.</text>
</comment>
<evidence type="ECO:0000313" key="2">
    <source>
        <dbReference type="Proteomes" id="UP000593578"/>
    </source>
</evidence>
<dbReference type="Proteomes" id="UP000593578">
    <property type="component" value="Unassembled WGS sequence"/>
</dbReference>
<reference evidence="1 2" key="1">
    <citation type="journal article" date="2019" name="Genome Biol. Evol.">
        <title>Insights into the evolution of the New World diploid cottons (Gossypium, subgenus Houzingenia) based on genome sequencing.</title>
        <authorList>
            <person name="Grover C.E."/>
            <person name="Arick M.A. 2nd"/>
            <person name="Thrash A."/>
            <person name="Conover J.L."/>
            <person name="Sanders W.S."/>
            <person name="Peterson D.G."/>
            <person name="Frelichowski J.E."/>
            <person name="Scheffler J.A."/>
            <person name="Scheffler B.E."/>
            <person name="Wendel J.F."/>
        </authorList>
    </citation>
    <scope>NUCLEOTIDE SEQUENCE [LARGE SCALE GENOMIC DNA]</scope>
    <source>
        <strain evidence="1">8</strain>
        <tissue evidence="1">Leaf</tissue>
    </source>
</reference>
<protein>
    <submittedName>
        <fullName evidence="1">Uncharacterized protein</fullName>
    </submittedName>
</protein>
<accession>A0A7J8P380</accession>
<organism evidence="1 2">
    <name type="scientific">Gossypium raimondii</name>
    <name type="common">Peruvian cotton</name>
    <name type="synonym">Gossypium klotzschianum subsp. raimondii</name>
    <dbReference type="NCBI Taxonomy" id="29730"/>
    <lineage>
        <taxon>Eukaryota</taxon>
        <taxon>Viridiplantae</taxon>
        <taxon>Streptophyta</taxon>
        <taxon>Embryophyta</taxon>
        <taxon>Tracheophyta</taxon>
        <taxon>Spermatophyta</taxon>
        <taxon>Magnoliopsida</taxon>
        <taxon>eudicotyledons</taxon>
        <taxon>Gunneridae</taxon>
        <taxon>Pentapetalae</taxon>
        <taxon>rosids</taxon>
        <taxon>malvids</taxon>
        <taxon>Malvales</taxon>
        <taxon>Malvaceae</taxon>
        <taxon>Malvoideae</taxon>
        <taxon>Gossypium</taxon>
    </lineage>
</organism>
<proteinExistence type="predicted"/>
<feature type="non-terminal residue" evidence="1">
    <location>
        <position position="1"/>
    </location>
</feature>
<evidence type="ECO:0000313" key="1">
    <source>
        <dbReference type="EMBL" id="MBA0583709.1"/>
    </source>
</evidence>
<name>A0A7J8P380_GOSRA</name>
<dbReference type="EMBL" id="JABEZZ010000004">
    <property type="protein sequence ID" value="MBA0583709.1"/>
    <property type="molecule type" value="Genomic_DNA"/>
</dbReference>
<dbReference type="AlphaFoldDB" id="A0A7J8P380"/>